<dbReference type="Proteomes" id="UP000658131">
    <property type="component" value="Unassembled WGS sequence"/>
</dbReference>
<dbReference type="EMBL" id="JACRTB010000001">
    <property type="protein sequence ID" value="MBC8574835.1"/>
    <property type="molecule type" value="Genomic_DNA"/>
</dbReference>
<evidence type="ECO:0000259" key="1">
    <source>
        <dbReference type="Pfam" id="PF12671"/>
    </source>
</evidence>
<organism evidence="2 3">
    <name type="scientific">Yanshouia hominis</name>
    <dbReference type="NCBI Taxonomy" id="2763673"/>
    <lineage>
        <taxon>Bacteria</taxon>
        <taxon>Bacillati</taxon>
        <taxon>Bacillota</taxon>
        <taxon>Clostridia</taxon>
        <taxon>Eubacteriales</taxon>
        <taxon>Oscillospiraceae</taxon>
        <taxon>Yanshouia</taxon>
    </lineage>
</organism>
<keyword evidence="3" id="KW-1185">Reference proteome</keyword>
<protein>
    <submittedName>
        <fullName evidence="2">Amidase domain-containing protein</fullName>
    </submittedName>
</protein>
<feature type="domain" description="Putative amidase" evidence="1">
    <location>
        <begin position="7"/>
        <end position="155"/>
    </location>
</feature>
<reference evidence="2 3" key="1">
    <citation type="submission" date="2020-08" db="EMBL/GenBank/DDBJ databases">
        <title>Genome public.</title>
        <authorList>
            <person name="Liu C."/>
            <person name="Sun Q."/>
        </authorList>
    </citation>
    <scope>NUCLEOTIDE SEQUENCE [LARGE SCALE GENOMIC DNA]</scope>
    <source>
        <strain evidence="2 3">BX1</strain>
    </source>
</reference>
<comment type="caution">
    <text evidence="2">The sequence shown here is derived from an EMBL/GenBank/DDBJ whole genome shotgun (WGS) entry which is preliminary data.</text>
</comment>
<name>A0ABR7NEJ7_9FIRM</name>
<evidence type="ECO:0000313" key="3">
    <source>
        <dbReference type="Proteomes" id="UP000658131"/>
    </source>
</evidence>
<dbReference type="PANTHER" id="PTHR40032">
    <property type="entry name" value="EXPORTED PROTEIN-RELATED"/>
    <property type="match status" value="1"/>
</dbReference>
<dbReference type="InterPro" id="IPR024301">
    <property type="entry name" value="Amidase_6"/>
</dbReference>
<dbReference type="PANTHER" id="PTHR40032:SF1">
    <property type="entry name" value="EXPORTED PROTEIN"/>
    <property type="match status" value="1"/>
</dbReference>
<evidence type="ECO:0000313" key="2">
    <source>
        <dbReference type="EMBL" id="MBC8574835.1"/>
    </source>
</evidence>
<gene>
    <name evidence="2" type="ORF">H8717_00200</name>
</gene>
<dbReference type="RefSeq" id="WP_262398532.1">
    <property type="nucleotide sequence ID" value="NZ_JACRTB010000001.1"/>
</dbReference>
<accession>A0ABR7NEJ7</accession>
<proteinExistence type="predicted"/>
<dbReference type="Pfam" id="PF12671">
    <property type="entry name" value="Amidase_6"/>
    <property type="match status" value="1"/>
</dbReference>
<sequence length="173" mass="19431">MSLAVKSYDRRSATAYAQRWAYFRNPDFLDFSDLGGDCTNFASQCIYAGSGVMNFTPTYGWYYLTSSNRTASWTGVHYLYQFLTGNQGVGPYATETGLLQMRPGDIIQLALDEDRFQHSPVVVEIRGLIPTPGTIYVAAHSYDADCRPLSSYPYRDIRCLHIEGVRYNSGGSR</sequence>